<dbReference type="SMART" id="SM00353">
    <property type="entry name" value="HLH"/>
    <property type="match status" value="1"/>
</dbReference>
<dbReference type="Gene3D" id="4.10.280.10">
    <property type="entry name" value="Helix-loop-helix DNA-binding domain"/>
    <property type="match status" value="1"/>
</dbReference>
<dbReference type="Gramene" id="rna-AYBTSS11_LOCUS7359">
    <property type="protein sequence ID" value="CAJ1936202.1"/>
    <property type="gene ID" value="gene-AYBTSS11_LOCUS7359"/>
</dbReference>
<evidence type="ECO:0000259" key="7">
    <source>
        <dbReference type="PROSITE" id="PS50888"/>
    </source>
</evidence>
<feature type="coiled-coil region" evidence="5">
    <location>
        <begin position="267"/>
        <end position="297"/>
    </location>
</feature>
<dbReference type="CDD" id="cd11452">
    <property type="entry name" value="bHLH_AtNAI1_like"/>
    <property type="match status" value="1"/>
</dbReference>
<gene>
    <name evidence="8" type="ORF">AYBTSS11_LOCUS7359</name>
</gene>
<feature type="domain" description="BHLH" evidence="7">
    <location>
        <begin position="228"/>
        <end position="277"/>
    </location>
</feature>
<keyword evidence="4" id="KW-0539">Nucleus</keyword>
<dbReference type="AlphaFoldDB" id="A0AA86SP31"/>
<dbReference type="SUPFAM" id="SSF47459">
    <property type="entry name" value="HLH, helix-loop-helix DNA-binding domain"/>
    <property type="match status" value="1"/>
</dbReference>
<dbReference type="InterPro" id="IPR036638">
    <property type="entry name" value="HLH_DNA-bd_sf"/>
</dbReference>
<evidence type="ECO:0000256" key="1">
    <source>
        <dbReference type="ARBA" id="ARBA00004123"/>
    </source>
</evidence>
<evidence type="ECO:0000256" key="5">
    <source>
        <dbReference type="SAM" id="Coils"/>
    </source>
</evidence>
<protein>
    <recommendedName>
        <fullName evidence="7">BHLH domain-containing protein</fullName>
    </recommendedName>
</protein>
<evidence type="ECO:0000256" key="4">
    <source>
        <dbReference type="ARBA" id="ARBA00023242"/>
    </source>
</evidence>
<dbReference type="EMBL" id="OY731400">
    <property type="protein sequence ID" value="CAJ1936202.1"/>
    <property type="molecule type" value="Genomic_DNA"/>
</dbReference>
<sequence>MLYVLVGCFCNACTRGFDVPAESYSDYITVWIVQIDDVASRDNSVELILHLSVVDCRIGFLMEMSFIRELPYMKEQEIMEDTSFLHQWHLSSIGDPNLLPIAAVFGDTLQHHTFTYPDLNPQASRETTLTNIERPTKHHKNNISWNPNRSAAQISSETQFVSFPNLLPFMDSNHISPSGLVKTEDEMACPITNNTTSPDTISQGILGNHNYLFKASQTKKIGTRTKISQPQDHIIAERKRREKLSQRFIALSALVPGLQKTDKASILGDAINYLKQLQEKVRALEEEQNMRKNVESVVIVKKSQLSNDVNNSSSEYDATLFDETIPEIEARFCERNVLIRVHCEKTKGIVEKTIHEIENLHLKVTNSHAMTFGRCALDMTIIAQMDMEFCMGVKDVVRNLRSAFTSFITQSDIMSIEIPANKNLFQKFHQQAGNAFNKGKGVTIVVPPAELRSPSDARKKHKRKEKENHRNNSSPNSALYSSNRFFGIDHHISSKEELARATEENKVATAKMIELSSLYEAEVAVKISTEKDLAEIKDYIVQEHIKDFNKTIR</sequence>
<dbReference type="Pfam" id="PF00010">
    <property type="entry name" value="HLH"/>
    <property type="match status" value="1"/>
</dbReference>
<keyword evidence="9" id="KW-1185">Reference proteome</keyword>
<dbReference type="PROSITE" id="PS50888">
    <property type="entry name" value="BHLH"/>
    <property type="match status" value="1"/>
</dbReference>
<evidence type="ECO:0000256" key="2">
    <source>
        <dbReference type="ARBA" id="ARBA00023015"/>
    </source>
</evidence>
<reference evidence="8" key="1">
    <citation type="submission" date="2023-10" db="EMBL/GenBank/DDBJ databases">
        <authorList>
            <person name="Domelevo Entfellner J.-B."/>
        </authorList>
    </citation>
    <scope>NUCLEOTIDE SEQUENCE</scope>
</reference>
<name>A0AA86SP31_9FABA</name>
<evidence type="ECO:0000256" key="6">
    <source>
        <dbReference type="SAM" id="MobiDB-lite"/>
    </source>
</evidence>
<comment type="subcellular location">
    <subcellularLocation>
        <location evidence="1">Nucleus</location>
    </subcellularLocation>
</comment>
<evidence type="ECO:0000313" key="9">
    <source>
        <dbReference type="Proteomes" id="UP001189624"/>
    </source>
</evidence>
<keyword evidence="2" id="KW-0805">Transcription regulation</keyword>
<organism evidence="8 9">
    <name type="scientific">Sphenostylis stenocarpa</name>
    <dbReference type="NCBI Taxonomy" id="92480"/>
    <lineage>
        <taxon>Eukaryota</taxon>
        <taxon>Viridiplantae</taxon>
        <taxon>Streptophyta</taxon>
        <taxon>Embryophyta</taxon>
        <taxon>Tracheophyta</taxon>
        <taxon>Spermatophyta</taxon>
        <taxon>Magnoliopsida</taxon>
        <taxon>eudicotyledons</taxon>
        <taxon>Gunneridae</taxon>
        <taxon>Pentapetalae</taxon>
        <taxon>rosids</taxon>
        <taxon>fabids</taxon>
        <taxon>Fabales</taxon>
        <taxon>Fabaceae</taxon>
        <taxon>Papilionoideae</taxon>
        <taxon>50 kb inversion clade</taxon>
        <taxon>NPAAA clade</taxon>
        <taxon>indigoferoid/millettioid clade</taxon>
        <taxon>Phaseoleae</taxon>
        <taxon>Sphenostylis</taxon>
    </lineage>
</organism>
<dbReference type="PANTHER" id="PTHR45959">
    <property type="entry name" value="BHLH TRANSCRIPTION FACTOR"/>
    <property type="match status" value="1"/>
</dbReference>
<proteinExistence type="predicted"/>
<keyword evidence="5" id="KW-0175">Coiled coil</keyword>
<feature type="region of interest" description="Disordered" evidence="6">
    <location>
        <begin position="447"/>
        <end position="480"/>
    </location>
</feature>
<keyword evidence="3" id="KW-0804">Transcription</keyword>
<dbReference type="GO" id="GO:0005634">
    <property type="term" value="C:nucleus"/>
    <property type="evidence" value="ECO:0007669"/>
    <property type="project" value="UniProtKB-SubCell"/>
</dbReference>
<dbReference type="InterPro" id="IPR011598">
    <property type="entry name" value="bHLH_dom"/>
</dbReference>
<evidence type="ECO:0000256" key="3">
    <source>
        <dbReference type="ARBA" id="ARBA00023163"/>
    </source>
</evidence>
<evidence type="ECO:0000313" key="8">
    <source>
        <dbReference type="EMBL" id="CAJ1936202.1"/>
    </source>
</evidence>
<dbReference type="PANTHER" id="PTHR45959:SF73">
    <property type="entry name" value="TRANSCRIPTION FACTOR BHLH25"/>
    <property type="match status" value="1"/>
</dbReference>
<dbReference type="InterPro" id="IPR052610">
    <property type="entry name" value="bHLH_transcription_regulator"/>
</dbReference>
<accession>A0AA86SP31</accession>
<dbReference type="Proteomes" id="UP001189624">
    <property type="component" value="Chromosome 3"/>
</dbReference>
<dbReference type="GO" id="GO:0046983">
    <property type="term" value="F:protein dimerization activity"/>
    <property type="evidence" value="ECO:0007669"/>
    <property type="project" value="InterPro"/>
</dbReference>